<name>A0A0F9GJS1_9ZZZZ</name>
<protein>
    <recommendedName>
        <fullName evidence="2">DNA-directed RNA polymerase subunit beta</fullName>
    </recommendedName>
</protein>
<gene>
    <name evidence="1" type="ORF">LCGC14_2112610</name>
</gene>
<evidence type="ECO:0000313" key="1">
    <source>
        <dbReference type="EMBL" id="KKL69670.1"/>
    </source>
</evidence>
<proteinExistence type="predicted"/>
<accession>A0A0F9GJS1</accession>
<comment type="caution">
    <text evidence="1">The sequence shown here is derived from an EMBL/GenBank/DDBJ whole genome shotgun (WGS) entry which is preliminary data.</text>
</comment>
<dbReference type="Gene3D" id="1.10.150.390">
    <property type="match status" value="1"/>
</dbReference>
<sequence length="73" mass="8257">GAAADGAVDYLRDFKSNLIMGHIIPGGTGFKYHEKAEKFIERKALEEALYSFEENFKVKEYLEEKERTTAPSA</sequence>
<evidence type="ECO:0008006" key="2">
    <source>
        <dbReference type="Google" id="ProtNLM"/>
    </source>
</evidence>
<feature type="non-terminal residue" evidence="1">
    <location>
        <position position="1"/>
    </location>
</feature>
<dbReference type="AlphaFoldDB" id="A0A0F9GJS1"/>
<reference evidence="1" key="1">
    <citation type="journal article" date="2015" name="Nature">
        <title>Complex archaea that bridge the gap between prokaryotes and eukaryotes.</title>
        <authorList>
            <person name="Spang A."/>
            <person name="Saw J.H."/>
            <person name="Jorgensen S.L."/>
            <person name="Zaremba-Niedzwiedzka K."/>
            <person name="Martijn J."/>
            <person name="Lind A.E."/>
            <person name="van Eijk R."/>
            <person name="Schleper C."/>
            <person name="Guy L."/>
            <person name="Ettema T.J."/>
        </authorList>
    </citation>
    <scope>NUCLEOTIDE SEQUENCE</scope>
</reference>
<organism evidence="1">
    <name type="scientific">marine sediment metagenome</name>
    <dbReference type="NCBI Taxonomy" id="412755"/>
    <lineage>
        <taxon>unclassified sequences</taxon>
        <taxon>metagenomes</taxon>
        <taxon>ecological metagenomes</taxon>
    </lineage>
</organism>
<dbReference type="EMBL" id="LAZR01026139">
    <property type="protein sequence ID" value="KKL69670.1"/>
    <property type="molecule type" value="Genomic_DNA"/>
</dbReference>
<dbReference type="SUPFAM" id="SSF64484">
    <property type="entry name" value="beta and beta-prime subunits of DNA dependent RNA-polymerase"/>
    <property type="match status" value="1"/>
</dbReference>